<evidence type="ECO:0000256" key="3">
    <source>
        <dbReference type="ARBA" id="ARBA00010040"/>
    </source>
</evidence>
<evidence type="ECO:0000256" key="8">
    <source>
        <dbReference type="ARBA" id="ARBA00032829"/>
    </source>
</evidence>
<dbReference type="RefSeq" id="XP_043008348.1">
    <property type="nucleotide sequence ID" value="XM_043153064.1"/>
</dbReference>
<dbReference type="EC" id="3.4.19.1" evidence="5"/>
<gene>
    <name evidence="11" type="ORF">E1B28_008279</name>
</gene>
<dbReference type="GO" id="GO:0004252">
    <property type="term" value="F:serine-type endopeptidase activity"/>
    <property type="evidence" value="ECO:0007669"/>
    <property type="project" value="TreeGrafter"/>
</dbReference>
<dbReference type="Gene3D" id="3.40.50.1820">
    <property type="entry name" value="alpha/beta hydrolase"/>
    <property type="match status" value="1"/>
</dbReference>
<dbReference type="Pfam" id="PF00326">
    <property type="entry name" value="Peptidase_S9"/>
    <property type="match status" value="2"/>
</dbReference>
<comment type="subcellular location">
    <subcellularLocation>
        <location evidence="2">Cytoplasm</location>
    </subcellularLocation>
</comment>
<keyword evidence="6" id="KW-0963">Cytoplasm</keyword>
<feature type="domain" description="Peptidase S9 prolyl oligopeptidase catalytic" evidence="9">
    <location>
        <begin position="703"/>
        <end position="793"/>
    </location>
</feature>
<dbReference type="SUPFAM" id="SSF82171">
    <property type="entry name" value="DPP6 N-terminal domain-like"/>
    <property type="match status" value="1"/>
</dbReference>
<dbReference type="GO" id="GO:0006508">
    <property type="term" value="P:proteolysis"/>
    <property type="evidence" value="ECO:0007669"/>
    <property type="project" value="InterPro"/>
</dbReference>
<accession>A0A9P7URY5</accession>
<comment type="subunit">
    <text evidence="4">Homotetramer.</text>
</comment>
<evidence type="ECO:0000256" key="7">
    <source>
        <dbReference type="ARBA" id="ARBA00022801"/>
    </source>
</evidence>
<protein>
    <recommendedName>
        <fullName evidence="5">acylaminoacyl-peptidase</fullName>
        <ecNumber evidence="5">3.4.19.1</ecNumber>
    </recommendedName>
    <alternativeName>
        <fullName evidence="8">Dipeptidyl-peptidase V</fullName>
    </alternativeName>
</protein>
<dbReference type="GO" id="GO:0008242">
    <property type="term" value="F:omega peptidase activity"/>
    <property type="evidence" value="ECO:0007669"/>
    <property type="project" value="UniProtKB-EC"/>
</dbReference>
<evidence type="ECO:0000256" key="1">
    <source>
        <dbReference type="ARBA" id="ARBA00000721"/>
    </source>
</evidence>
<comment type="caution">
    <text evidence="11">The sequence shown here is derived from an EMBL/GenBank/DDBJ whole genome shotgun (WGS) entry which is preliminary data.</text>
</comment>
<dbReference type="KEGG" id="more:E1B28_008279"/>
<evidence type="ECO:0000259" key="9">
    <source>
        <dbReference type="Pfam" id="PF00326"/>
    </source>
</evidence>
<evidence type="ECO:0000256" key="2">
    <source>
        <dbReference type="ARBA" id="ARBA00004496"/>
    </source>
</evidence>
<dbReference type="Pfam" id="PF19283">
    <property type="entry name" value="APEH_N"/>
    <property type="match status" value="1"/>
</dbReference>
<keyword evidence="7" id="KW-0378">Hydrolase</keyword>
<dbReference type="GO" id="GO:0005737">
    <property type="term" value="C:cytoplasm"/>
    <property type="evidence" value="ECO:0007669"/>
    <property type="project" value="UniProtKB-SubCell"/>
</dbReference>
<dbReference type="Proteomes" id="UP001049176">
    <property type="component" value="Chromosome 5"/>
</dbReference>
<evidence type="ECO:0000256" key="4">
    <source>
        <dbReference type="ARBA" id="ARBA00011881"/>
    </source>
</evidence>
<dbReference type="InterPro" id="IPR001375">
    <property type="entry name" value="Peptidase_S9_cat"/>
</dbReference>
<feature type="domain" description="Acylamino-acid-releasing enzyme N-terminal" evidence="10">
    <location>
        <begin position="78"/>
        <end position="500"/>
    </location>
</feature>
<evidence type="ECO:0000256" key="6">
    <source>
        <dbReference type="ARBA" id="ARBA00022490"/>
    </source>
</evidence>
<dbReference type="PANTHER" id="PTHR42776">
    <property type="entry name" value="SERINE PEPTIDASE S9 FAMILY MEMBER"/>
    <property type="match status" value="1"/>
</dbReference>
<feature type="domain" description="Peptidase S9 prolyl oligopeptidase catalytic" evidence="9">
    <location>
        <begin position="554"/>
        <end position="661"/>
    </location>
</feature>
<sequence length="796" mass="87292">MALFKTAAVGLGACHRFLGPDGIRCGSLLLVSTNRPTFFRMTTRSLTVPSTYDHLAGLPVPTSASFVNHNVIQLNSTIQDFTRNTRRSVSKSIVITPESESIFASPNQEIGSEVVLSRPSRCGRYQATLNEIGAGDQKRRFVEVWSKESMLASKEVTDIHGAFYNDDYISTLSFTVSNNAIMYIAEEKNTHPKDSPAYFRYSQSFGEGFPEKKRPTIFIFVWDPKSPDPSEKCTVVPLSMGTSQIFFGQAVFSSNSDTLFATGYEHTLGGRLLGLKGCYNRPSGIWKIQLEENATNKALEATDTPPSSVDCQLLKLTPPDLSCRSPRILLTEHSESLIWLACSTGGAHASTSRLYSLDLTSDVKPEHCRVVVDVVNDIRDRDDGFPGLYPDPSLPPSPFLRIGNREYLVTQSAVTSYYAIVLVSLEDGAVTNLTPSKEGSLYSWVVLCTDGERRVVCARTAPTVPSEVVIGEFDVDSSGKVFVSWKVLQSTISLLSDKIQQKLNQLKVSIVAIPNRHPVETVVIQHVGVEGGKIPAHILVPHGGPHATSIVKFDPTIVGFALEGFNISLPNYTGSLGFGESHVQNLLGKCGTLDVEDCIESLRYLATIGVVEREGGSSKVFVFGGSHGGFLTGHLISRYADTFKAACLLNPVLSPGEISTSDIRDWYWSEFKHEYPIFSSPVGSDGLSSNMVQARSDDNGLMKPELYESLFKLSPIADVEKVKAAVLLCIGGSDKRVAPTQGIDYYHALKTVRARANLPDDDVDMLWFSEDGHPLEGVEASRMVWVRTLEWFTSRL</sequence>
<dbReference type="OrthoDB" id="43744at2759"/>
<dbReference type="GeneID" id="66077355"/>
<dbReference type="AlphaFoldDB" id="A0A9P7URY5"/>
<dbReference type="InterPro" id="IPR045550">
    <property type="entry name" value="AARE_N"/>
</dbReference>
<dbReference type="SUPFAM" id="SSF53474">
    <property type="entry name" value="alpha/beta-Hydrolases"/>
    <property type="match status" value="1"/>
</dbReference>
<comment type="similarity">
    <text evidence="3">Belongs to the peptidase S9C family.</text>
</comment>
<evidence type="ECO:0000313" key="11">
    <source>
        <dbReference type="EMBL" id="KAG7091878.1"/>
    </source>
</evidence>
<evidence type="ECO:0000256" key="5">
    <source>
        <dbReference type="ARBA" id="ARBA00012917"/>
    </source>
</evidence>
<organism evidence="11 12">
    <name type="scientific">Marasmius oreades</name>
    <name type="common">fairy-ring Marasmius</name>
    <dbReference type="NCBI Taxonomy" id="181124"/>
    <lineage>
        <taxon>Eukaryota</taxon>
        <taxon>Fungi</taxon>
        <taxon>Dikarya</taxon>
        <taxon>Basidiomycota</taxon>
        <taxon>Agaricomycotina</taxon>
        <taxon>Agaricomycetes</taxon>
        <taxon>Agaricomycetidae</taxon>
        <taxon>Agaricales</taxon>
        <taxon>Marasmiineae</taxon>
        <taxon>Marasmiaceae</taxon>
        <taxon>Marasmius</taxon>
    </lineage>
</organism>
<dbReference type="PANTHER" id="PTHR42776:SF4">
    <property type="entry name" value="ACYLAMINO-ACID-RELEASING ENZYME"/>
    <property type="match status" value="1"/>
</dbReference>
<comment type="catalytic activity">
    <reaction evidence="1">
        <text>Cleavage of an N-acetyl or N-formyl amino acid from the N-terminus of a polypeptide.</text>
        <dbReference type="EC" id="3.4.19.1"/>
    </reaction>
</comment>
<dbReference type="InterPro" id="IPR029058">
    <property type="entry name" value="AB_hydrolase_fold"/>
</dbReference>
<reference evidence="11" key="1">
    <citation type="journal article" date="2021" name="Genome Biol. Evol.">
        <title>The assembled and annotated genome of the fairy-ring fungus Marasmius oreades.</title>
        <authorList>
            <person name="Hiltunen M."/>
            <person name="Ament-Velasquez S.L."/>
            <person name="Johannesson H."/>
        </authorList>
    </citation>
    <scope>NUCLEOTIDE SEQUENCE</scope>
    <source>
        <strain evidence="11">03SP1</strain>
    </source>
</reference>
<proteinExistence type="inferred from homology"/>
<dbReference type="EMBL" id="CM032185">
    <property type="protein sequence ID" value="KAG7091878.1"/>
    <property type="molecule type" value="Genomic_DNA"/>
</dbReference>
<evidence type="ECO:0000259" key="10">
    <source>
        <dbReference type="Pfam" id="PF19283"/>
    </source>
</evidence>
<name>A0A9P7URY5_9AGAR</name>
<keyword evidence="12" id="KW-1185">Reference proteome</keyword>
<evidence type="ECO:0000313" key="12">
    <source>
        <dbReference type="Proteomes" id="UP001049176"/>
    </source>
</evidence>